<gene>
    <name evidence="1" type="ORF">PEVE_00006961</name>
</gene>
<evidence type="ECO:0000313" key="1">
    <source>
        <dbReference type="EMBL" id="CAH3020407.1"/>
    </source>
</evidence>
<sequence length="239" mass="27515">MNEVFPNFNLGLDEYLKPKRQKTEEARFAQLNDDELDDLVKGARTKFTKYATNYAVSVFKEWASAQGIAENIGGKTKEELNNNLRLFYAEARNKDALNYSRSTLLGFRNGIERFLNNPLFKKGIHIATDPAFQQSNRIFEKLHRMYQTEHPNDGHNALPLYLEKLNPECSAFFQYPKRSWKRPQEGVWFENQCLGVNKLGDMMKILSKAANLSKIYTNHSVRATAITLWSDAGLSNCHI</sequence>
<keyword evidence="2" id="KW-1185">Reference proteome</keyword>
<dbReference type="EMBL" id="CALNXI010000146">
    <property type="protein sequence ID" value="CAH3020407.1"/>
    <property type="molecule type" value="Genomic_DNA"/>
</dbReference>
<dbReference type="Proteomes" id="UP001159427">
    <property type="component" value="Unassembled WGS sequence"/>
</dbReference>
<evidence type="ECO:0000313" key="2">
    <source>
        <dbReference type="Proteomes" id="UP001159427"/>
    </source>
</evidence>
<organism evidence="1 2">
    <name type="scientific">Porites evermanni</name>
    <dbReference type="NCBI Taxonomy" id="104178"/>
    <lineage>
        <taxon>Eukaryota</taxon>
        <taxon>Metazoa</taxon>
        <taxon>Cnidaria</taxon>
        <taxon>Anthozoa</taxon>
        <taxon>Hexacorallia</taxon>
        <taxon>Scleractinia</taxon>
        <taxon>Fungiina</taxon>
        <taxon>Poritidae</taxon>
        <taxon>Porites</taxon>
    </lineage>
</organism>
<evidence type="ECO:0008006" key="3">
    <source>
        <dbReference type="Google" id="ProtNLM"/>
    </source>
</evidence>
<name>A0ABN8LY65_9CNID</name>
<accession>A0ABN8LY65</accession>
<proteinExistence type="predicted"/>
<protein>
    <recommendedName>
        <fullName evidence="3">Core-binding (CB) domain-containing protein</fullName>
    </recommendedName>
</protein>
<feature type="non-terminal residue" evidence="1">
    <location>
        <position position="239"/>
    </location>
</feature>
<comment type="caution">
    <text evidence="1">The sequence shown here is derived from an EMBL/GenBank/DDBJ whole genome shotgun (WGS) entry which is preliminary data.</text>
</comment>
<dbReference type="PANTHER" id="PTHR21446">
    <property type="entry name" value="DUF3504 DOMAIN-CONTAINING PROTEIN"/>
    <property type="match status" value="1"/>
</dbReference>
<reference evidence="1 2" key="1">
    <citation type="submission" date="2022-05" db="EMBL/GenBank/DDBJ databases">
        <authorList>
            <consortium name="Genoscope - CEA"/>
            <person name="William W."/>
        </authorList>
    </citation>
    <scope>NUCLEOTIDE SEQUENCE [LARGE SCALE GENOMIC DNA]</scope>
</reference>
<dbReference type="InterPro" id="IPR052787">
    <property type="entry name" value="MAVS"/>
</dbReference>
<dbReference type="PANTHER" id="PTHR21446:SF12">
    <property type="entry name" value="POTASSIUM CHANNEL TETRAMERIZATION DOMAIN CONTAINING 1"/>
    <property type="match status" value="1"/>
</dbReference>